<keyword evidence="5" id="KW-0472">Membrane</keyword>
<dbReference type="GO" id="GO:0034315">
    <property type="term" value="P:regulation of Arp2/3 complex-mediated actin nucleation"/>
    <property type="evidence" value="ECO:0007669"/>
    <property type="project" value="TreeGrafter"/>
</dbReference>
<dbReference type="PANTHER" id="PTHR12141">
    <property type="entry name" value="ARFAPTIN-RELATED"/>
    <property type="match status" value="1"/>
</dbReference>
<feature type="domain" description="AH" evidence="8">
    <location>
        <begin position="155"/>
        <end position="355"/>
    </location>
</feature>
<dbReference type="InterPro" id="IPR010504">
    <property type="entry name" value="AH_dom"/>
</dbReference>
<dbReference type="Gene3D" id="1.20.1270.60">
    <property type="entry name" value="Arfaptin homology (AH) domain/BAR domain"/>
    <property type="match status" value="1"/>
</dbReference>
<gene>
    <name evidence="9" type="primary">arfip2a</name>
</gene>
<comment type="subcellular location">
    <subcellularLocation>
        <location evidence="1">Golgi apparatus membrane</location>
    </subcellularLocation>
    <subcellularLocation>
        <location evidence="2">Golgi apparatus</location>
        <location evidence="2">trans-Golgi network</location>
    </subcellularLocation>
</comment>
<dbReference type="GO" id="GO:0000139">
    <property type="term" value="C:Golgi membrane"/>
    <property type="evidence" value="ECO:0007669"/>
    <property type="project" value="UniProtKB-SubCell"/>
</dbReference>
<dbReference type="GeneTree" id="ENSGT00950000183040"/>
<evidence type="ECO:0000256" key="7">
    <source>
        <dbReference type="SAM" id="MobiDB-lite"/>
    </source>
</evidence>
<feature type="region of interest" description="Disordered" evidence="7">
    <location>
        <begin position="1"/>
        <end position="22"/>
    </location>
</feature>
<dbReference type="GO" id="GO:0005829">
    <property type="term" value="C:cytosol"/>
    <property type="evidence" value="ECO:0007669"/>
    <property type="project" value="UniProtKB-ARBA"/>
</dbReference>
<evidence type="ECO:0000313" key="10">
    <source>
        <dbReference type="Proteomes" id="UP000694580"/>
    </source>
</evidence>
<dbReference type="AlphaFoldDB" id="A0AAY4EY07"/>
<evidence type="ECO:0000313" key="9">
    <source>
        <dbReference type="Ensembl" id="ENSDCDP00010061904.1"/>
    </source>
</evidence>
<keyword evidence="10" id="KW-1185">Reference proteome</keyword>
<organism evidence="9 10">
    <name type="scientific">Denticeps clupeoides</name>
    <name type="common">denticle herring</name>
    <dbReference type="NCBI Taxonomy" id="299321"/>
    <lineage>
        <taxon>Eukaryota</taxon>
        <taxon>Metazoa</taxon>
        <taxon>Chordata</taxon>
        <taxon>Craniata</taxon>
        <taxon>Vertebrata</taxon>
        <taxon>Euteleostomi</taxon>
        <taxon>Actinopterygii</taxon>
        <taxon>Neopterygii</taxon>
        <taxon>Teleostei</taxon>
        <taxon>Clupei</taxon>
        <taxon>Clupeiformes</taxon>
        <taxon>Denticipitoidei</taxon>
        <taxon>Denticipitidae</taxon>
        <taxon>Denticeps</taxon>
    </lineage>
</organism>
<dbReference type="Ensembl" id="ENSDCDT00010072686.1">
    <property type="protein sequence ID" value="ENSDCDP00010061904.1"/>
    <property type="gene ID" value="ENSDCDG00010034078.1"/>
</dbReference>
<reference evidence="9" key="3">
    <citation type="submission" date="2025-09" db="UniProtKB">
        <authorList>
            <consortium name="Ensembl"/>
        </authorList>
    </citation>
    <scope>IDENTIFICATION</scope>
</reference>
<keyword evidence="6" id="KW-0175">Coiled coil</keyword>
<dbReference type="Pfam" id="PF06456">
    <property type="entry name" value="Arfaptin"/>
    <property type="match status" value="1"/>
</dbReference>
<dbReference type="CDD" id="cd07660">
    <property type="entry name" value="BAR_Arfaptin"/>
    <property type="match status" value="1"/>
</dbReference>
<dbReference type="InterPro" id="IPR027267">
    <property type="entry name" value="AH/BAR_dom_sf"/>
</dbReference>
<proteinExistence type="predicted"/>
<dbReference type="Proteomes" id="UP000694580">
    <property type="component" value="Chromosome 19"/>
</dbReference>
<dbReference type="GO" id="GO:0006886">
    <property type="term" value="P:intracellular protein transport"/>
    <property type="evidence" value="ECO:0007669"/>
    <property type="project" value="TreeGrafter"/>
</dbReference>
<dbReference type="GO" id="GO:0070273">
    <property type="term" value="F:phosphatidylinositol-4-phosphate binding"/>
    <property type="evidence" value="ECO:0007669"/>
    <property type="project" value="UniProtKB-ARBA"/>
</dbReference>
<keyword evidence="4" id="KW-0333">Golgi apparatus</keyword>
<dbReference type="GO" id="GO:0032588">
    <property type="term" value="C:trans-Golgi network membrane"/>
    <property type="evidence" value="ECO:0007669"/>
    <property type="project" value="UniProtKB-ARBA"/>
</dbReference>
<accession>A0AAY4EY07</accession>
<dbReference type="FunFam" id="1.20.1270.60:FF:000003">
    <property type="entry name" value="arfaptin-2 isoform X1"/>
    <property type="match status" value="1"/>
</dbReference>
<keyword evidence="3" id="KW-0597">Phosphoprotein</keyword>
<evidence type="ECO:0000256" key="1">
    <source>
        <dbReference type="ARBA" id="ARBA00004394"/>
    </source>
</evidence>
<dbReference type="PROSITE" id="PS50870">
    <property type="entry name" value="AH"/>
    <property type="match status" value="1"/>
</dbReference>
<evidence type="ECO:0000256" key="2">
    <source>
        <dbReference type="ARBA" id="ARBA00004601"/>
    </source>
</evidence>
<dbReference type="GO" id="GO:0019904">
    <property type="term" value="F:protein domain specific binding"/>
    <property type="evidence" value="ECO:0007669"/>
    <property type="project" value="InterPro"/>
</dbReference>
<evidence type="ECO:0000256" key="3">
    <source>
        <dbReference type="ARBA" id="ARBA00022553"/>
    </source>
</evidence>
<sequence length="375" mass="42559">MTDSIMSKAATMEIPINSNGDSRTLAEDDGLEQATKIHWNLDEKDLQQVMVSGPNLNETSIVSGGYGGTAEGIIPTSSIKGPTILFNPDYLCRRQAAAPNSGPSMHHSNSNPSMTEEATRGIAVEKFDTMKKWSINTYKCTKQMFSERFGRGSRTVDLELEAQVDVLRETKSKYENILRLARDLTNHFYNMVQTQQALGDTFADLSQKSPELQDEFGYNAETQKLLCKNGETLLGAINFFVSSINTLVHKTMEDTLMTIKMYENARLEFDAYRADLEELSAGPRDANTMVRIEFAQQQYQVQREKYERLRSDVSIKLKFLEENKVKVMHKQLLLFHNAISAYFAGNQQQLEQTLRQFHVKLKPPGSDKPSWLEEQ</sequence>
<protein>
    <recommendedName>
        <fullName evidence="8">AH domain-containing protein</fullName>
    </recommendedName>
</protein>
<feature type="compositionally biased region" description="Polar residues" evidence="7">
    <location>
        <begin position="101"/>
        <end position="116"/>
    </location>
</feature>
<evidence type="ECO:0000256" key="6">
    <source>
        <dbReference type="SAM" id="Coils"/>
    </source>
</evidence>
<name>A0AAY4EY07_9TELE</name>
<dbReference type="InterPro" id="IPR030798">
    <property type="entry name" value="Arfaptin_fam"/>
</dbReference>
<reference evidence="9 10" key="1">
    <citation type="submission" date="2020-06" db="EMBL/GenBank/DDBJ databases">
        <authorList>
            <consortium name="Wellcome Sanger Institute Data Sharing"/>
        </authorList>
    </citation>
    <scope>NUCLEOTIDE SEQUENCE [LARGE SCALE GENOMIC DNA]</scope>
</reference>
<dbReference type="SMART" id="SM01015">
    <property type="entry name" value="Arfaptin"/>
    <property type="match status" value="1"/>
</dbReference>
<evidence type="ECO:0000259" key="8">
    <source>
        <dbReference type="PROSITE" id="PS50870"/>
    </source>
</evidence>
<reference evidence="9" key="2">
    <citation type="submission" date="2025-08" db="UniProtKB">
        <authorList>
            <consortium name="Ensembl"/>
        </authorList>
    </citation>
    <scope>IDENTIFICATION</scope>
</reference>
<feature type="region of interest" description="Disordered" evidence="7">
    <location>
        <begin position="97"/>
        <end position="116"/>
    </location>
</feature>
<evidence type="ECO:0000256" key="5">
    <source>
        <dbReference type="ARBA" id="ARBA00023136"/>
    </source>
</evidence>
<feature type="coiled-coil region" evidence="6">
    <location>
        <begin position="262"/>
        <end position="323"/>
    </location>
</feature>
<dbReference type="SUPFAM" id="SSF103657">
    <property type="entry name" value="BAR/IMD domain-like"/>
    <property type="match status" value="1"/>
</dbReference>
<evidence type="ECO:0000256" key="4">
    <source>
        <dbReference type="ARBA" id="ARBA00023034"/>
    </source>
</evidence>
<dbReference type="PANTHER" id="PTHR12141:SF3">
    <property type="entry name" value="ARFAPTIN-2"/>
    <property type="match status" value="1"/>
</dbReference>